<reference evidence="2" key="1">
    <citation type="submission" date="2016-12" db="EMBL/GenBank/DDBJ databases">
        <authorList>
            <person name="Moulin L."/>
        </authorList>
    </citation>
    <scope>NUCLEOTIDE SEQUENCE [LARGE SCALE GENOMIC DNA]</scope>
    <source>
        <strain evidence="2">STM 7183</strain>
    </source>
</reference>
<evidence type="ECO:0000313" key="3">
    <source>
        <dbReference type="Proteomes" id="UP000195569"/>
    </source>
</evidence>
<proteinExistence type="predicted"/>
<dbReference type="Proteomes" id="UP000195569">
    <property type="component" value="Unassembled WGS sequence"/>
</dbReference>
<organism evidence="2 3">
    <name type="scientific">Paraburkholderia piptadeniae</name>
    <dbReference type="NCBI Taxonomy" id="1701573"/>
    <lineage>
        <taxon>Bacteria</taxon>
        <taxon>Pseudomonadati</taxon>
        <taxon>Pseudomonadota</taxon>
        <taxon>Betaproteobacteria</taxon>
        <taxon>Burkholderiales</taxon>
        <taxon>Burkholderiaceae</taxon>
        <taxon>Paraburkholderia</taxon>
    </lineage>
</organism>
<dbReference type="EMBL" id="CYGY02000030">
    <property type="protein sequence ID" value="SIT41809.1"/>
    <property type="molecule type" value="Genomic_DNA"/>
</dbReference>
<dbReference type="RefSeq" id="WP_087735054.1">
    <property type="nucleotide sequence ID" value="NZ_CYGY02000030.1"/>
</dbReference>
<comment type="caution">
    <text evidence="2">The sequence shown here is derived from an EMBL/GenBank/DDBJ whole genome shotgun (WGS) entry which is preliminary data.</text>
</comment>
<gene>
    <name evidence="2" type="ORF">BN2476_300205</name>
</gene>
<dbReference type="AlphaFoldDB" id="A0A1N7S392"/>
<accession>A0A1N7S392</accession>
<protein>
    <recommendedName>
        <fullName evidence="1">TniQ domain-containing protein</fullName>
    </recommendedName>
</protein>
<keyword evidence="3" id="KW-1185">Reference proteome</keyword>
<feature type="domain" description="TniQ" evidence="1">
    <location>
        <begin position="87"/>
        <end position="159"/>
    </location>
</feature>
<evidence type="ECO:0000313" key="2">
    <source>
        <dbReference type="EMBL" id="SIT41809.1"/>
    </source>
</evidence>
<dbReference type="InterPro" id="IPR009492">
    <property type="entry name" value="TniQ"/>
</dbReference>
<dbReference type="OrthoDB" id="9056773at2"/>
<evidence type="ECO:0000259" key="1">
    <source>
        <dbReference type="Pfam" id="PF06527"/>
    </source>
</evidence>
<sequence length="457" mass="51872">MKDHRIPDRAKFHVEPVQRIGANRQKLTDYVVQVASNALLPVDIMVKALVPWPTGDDSLQYSRRPFASGQNLALVNAHGQTASCWVRHLNELTGRNDLDALTLLPFADVLCDPRGLVRRGRQWCPVCLQEDLSNGAQIYERLIWSIRLVSWCPLHHVPLAGTCPNCDHSHRAEISRRSLSGFCARCHQWLGMTRHDYHHLGRAARDALLREDFLADQFAALLAIPENSLKHVSKQSVIQMLEGGVARIGDGNADRFAEASRRSASSVAEWRSGHVFPSISSILNMCATFGISLDRWLTGDTSAWENVSAKHEHPVRISIRDARSKARDWPMIEKELRQSIDCVEYHLSWEKTAARFEIDPSFLRGRFPDIANRIVKKARAHRSRMSTVRRIARNRALVEQVRQVVNDLIALNCSLTRRDIEAELTNRGVAFRWSDFPLISTVKIEAMDGNKIKSRVR</sequence>
<dbReference type="Pfam" id="PF06527">
    <property type="entry name" value="TniQ"/>
    <property type="match status" value="1"/>
</dbReference>
<name>A0A1N7S392_9BURK</name>